<dbReference type="RefSeq" id="WP_033060707.1">
    <property type="nucleotide sequence ID" value="NZ_AZQQ01000097.1"/>
</dbReference>
<name>A0A059KX30_9PSED</name>
<evidence type="ECO:0000256" key="2">
    <source>
        <dbReference type="SAM" id="Phobius"/>
    </source>
</evidence>
<protein>
    <submittedName>
        <fullName evidence="3">Uncharacterized protein</fullName>
    </submittedName>
</protein>
<feature type="compositionally biased region" description="Pro residues" evidence="1">
    <location>
        <begin position="139"/>
        <end position="152"/>
    </location>
</feature>
<feature type="transmembrane region" description="Helical" evidence="2">
    <location>
        <begin position="191"/>
        <end position="211"/>
    </location>
</feature>
<organism evidence="3 4">
    <name type="scientific">Pseudomonas mandelii PD30</name>
    <dbReference type="NCBI Taxonomy" id="1419583"/>
    <lineage>
        <taxon>Bacteria</taxon>
        <taxon>Pseudomonadati</taxon>
        <taxon>Pseudomonadota</taxon>
        <taxon>Gammaproteobacteria</taxon>
        <taxon>Pseudomonadales</taxon>
        <taxon>Pseudomonadaceae</taxon>
        <taxon>Pseudomonas</taxon>
    </lineage>
</organism>
<keyword evidence="2" id="KW-1133">Transmembrane helix</keyword>
<evidence type="ECO:0000313" key="4">
    <source>
        <dbReference type="Proteomes" id="UP000026739"/>
    </source>
</evidence>
<comment type="caution">
    <text evidence="3">The sequence shown here is derived from an EMBL/GenBank/DDBJ whole genome shotgun (WGS) entry which is preliminary data.</text>
</comment>
<sequence length="347" mass="37228">MPIRVDLLALEPNVPGQARLTVKKWQGGEEQLEFSIQRNQDGFYLQDHKAWSNNPFWFKVSRFNVTASGEGLEAQVGPDVVDPLLEGGANSQFQIELREQSQGHADKGVVRPGVGVLPSTAGGQTRSTYGGAELTAPNAPAPNAPEPAPEIPELPELTLSTAEPELELESVLTEPAYTPPPAPVKKSNKGLIGLLIVVVLLLAAGAGFWFYKRTPQPAPVAAAPATAPAGADAQACTLDSMNSLPELTFVQTCIKAAPDSAKLLEIINQAKTGKHCGVAQRLYANRAQAGDALIANAYAREYDPKYLKASECFPAADNATAAYWYETILTQDPNNAEAKQRFEELQK</sequence>
<feature type="region of interest" description="Disordered" evidence="1">
    <location>
        <begin position="101"/>
        <end position="152"/>
    </location>
</feature>
<keyword evidence="2" id="KW-0812">Transmembrane</keyword>
<accession>A0A059KX30</accession>
<gene>
    <name evidence="3" type="ORF">V466_24900</name>
</gene>
<proteinExistence type="predicted"/>
<keyword evidence="2" id="KW-0472">Membrane</keyword>
<reference evidence="3 4" key="1">
    <citation type="submission" date="2013-12" db="EMBL/GenBank/DDBJ databases">
        <authorList>
            <person name="Formusa P.A."/>
            <person name="Habash M."/>
            <person name="Lee H."/>
            <person name="Trevors J.T."/>
        </authorList>
    </citation>
    <scope>NUCLEOTIDE SEQUENCE [LARGE SCALE GENOMIC DNA]</scope>
    <source>
        <strain evidence="3 4">PD30</strain>
    </source>
</reference>
<evidence type="ECO:0000256" key="1">
    <source>
        <dbReference type="SAM" id="MobiDB-lite"/>
    </source>
</evidence>
<dbReference type="EMBL" id="AZQQ01000097">
    <property type="protein sequence ID" value="KDD66556.1"/>
    <property type="molecule type" value="Genomic_DNA"/>
</dbReference>
<dbReference type="Proteomes" id="UP000026739">
    <property type="component" value="Unassembled WGS sequence"/>
</dbReference>
<evidence type="ECO:0000313" key="3">
    <source>
        <dbReference type="EMBL" id="KDD66556.1"/>
    </source>
</evidence>
<dbReference type="AlphaFoldDB" id="A0A059KX30"/>
<dbReference type="eggNOG" id="ENOG5032JMB">
    <property type="taxonomic scope" value="Bacteria"/>
</dbReference>